<dbReference type="PROSITE" id="PS50835">
    <property type="entry name" value="IG_LIKE"/>
    <property type="match status" value="3"/>
</dbReference>
<organism evidence="9">
    <name type="scientific">Hymenolepis diminuta</name>
    <name type="common">Rat tapeworm</name>
    <dbReference type="NCBI Taxonomy" id="6216"/>
    <lineage>
        <taxon>Eukaryota</taxon>
        <taxon>Metazoa</taxon>
        <taxon>Spiralia</taxon>
        <taxon>Lophotrochozoa</taxon>
        <taxon>Platyhelminthes</taxon>
        <taxon>Cestoda</taxon>
        <taxon>Eucestoda</taxon>
        <taxon>Cyclophyllidea</taxon>
        <taxon>Hymenolepididae</taxon>
        <taxon>Hymenolepis</taxon>
    </lineage>
</organism>
<evidence type="ECO:0000259" key="6">
    <source>
        <dbReference type="PROSITE" id="PS50835"/>
    </source>
</evidence>
<evidence type="ECO:0000256" key="5">
    <source>
        <dbReference type="SAM" id="SignalP"/>
    </source>
</evidence>
<sequence>MHSQFERIILYIPIICFVVIAATDSSDESDYPPVFQKDMESIDAVNGTPAVITCHLNRSLTEKELTKIAWLKMPRQLLVRGALKITTNERISIVPQSSTNVFQLRFDPIIKEDAGEYRCVFNHRTGAKYKVVVVNIQVRPKVDIDPKGEVDVLEGEYAFVMCNASGTPFPQFRWWMLPLSSYQSYYSQYGYDHYRENQVTVAFPIQNTQPLEPYSLSLLPAQSENYLNLIPVHELASKYKQNIFLRSGKLIINAVNRDMTGWYFCEAKNSVKPSAIEHILLIVNCELISFLFGYRIFVYSQPNSTIDKRSNVKYFVSDVPQVFLPQREVFLAPYGNVSLVCEFQAFPMTEVEWFLDGRLLDTFPCEHRGFLAATWCTEKKVEGMEHQATLKSKHGFGDSLYFLDYHGSAMKETTNKGKGQFRTIDLTRPSSNLNLYGKRLRSILHIWVTEAKHFGRYSCRMQTKYGRAEGFIRLRNKGGSIIEPFGYEDRRLKQKDSVPSAVVASQIAPSNDVYTKQESMFPYLFLRTTSSTTSGHFAPFLFFLSIIVPVHFLTLQL</sequence>
<feature type="domain" description="Ig-like" evidence="6">
    <location>
        <begin position="140"/>
        <end position="277"/>
    </location>
</feature>
<keyword evidence="4" id="KW-0472">Membrane</keyword>
<evidence type="ECO:0000256" key="1">
    <source>
        <dbReference type="ARBA" id="ARBA00022737"/>
    </source>
</evidence>
<dbReference type="PANTHER" id="PTHR12231:SF253">
    <property type="entry name" value="DPR-INTERACTING PROTEIN ETA, ISOFORM B-RELATED"/>
    <property type="match status" value="1"/>
</dbReference>
<dbReference type="WBParaSite" id="HDID_0000847301-mRNA-1">
    <property type="protein sequence ID" value="HDID_0000847301-mRNA-1"/>
    <property type="gene ID" value="HDID_0000847301"/>
</dbReference>
<keyword evidence="5" id="KW-0732">Signal</keyword>
<protein>
    <submittedName>
        <fullName evidence="9">Ig-like domain-containing protein</fullName>
    </submittedName>
</protein>
<keyword evidence="2" id="KW-1015">Disulfide bond</keyword>
<evidence type="ECO:0000313" key="8">
    <source>
        <dbReference type="Proteomes" id="UP000274504"/>
    </source>
</evidence>
<feature type="chain" id="PRO_5043135367" evidence="5">
    <location>
        <begin position="22"/>
        <end position="557"/>
    </location>
</feature>
<dbReference type="InterPro" id="IPR013783">
    <property type="entry name" value="Ig-like_fold"/>
</dbReference>
<dbReference type="PANTHER" id="PTHR12231">
    <property type="entry name" value="CTX-RELATED TYPE I TRANSMEMBRANE PROTEIN"/>
    <property type="match status" value="1"/>
</dbReference>
<feature type="domain" description="Ig-like" evidence="6">
    <location>
        <begin position="32"/>
        <end position="135"/>
    </location>
</feature>
<keyword evidence="4" id="KW-0812">Transmembrane</keyword>
<dbReference type="Proteomes" id="UP000274504">
    <property type="component" value="Unassembled WGS sequence"/>
</dbReference>
<dbReference type="OrthoDB" id="10012075at2759"/>
<gene>
    <name evidence="7" type="ORF">HDID_LOCUS8471</name>
</gene>
<dbReference type="SUPFAM" id="SSF48726">
    <property type="entry name" value="Immunoglobulin"/>
    <property type="match status" value="3"/>
</dbReference>
<dbReference type="InterPro" id="IPR007110">
    <property type="entry name" value="Ig-like_dom"/>
</dbReference>
<dbReference type="AlphaFoldDB" id="A0A158QF76"/>
<dbReference type="SMART" id="SM00409">
    <property type="entry name" value="IG"/>
    <property type="match status" value="3"/>
</dbReference>
<feature type="domain" description="Ig-like" evidence="6">
    <location>
        <begin position="320"/>
        <end position="462"/>
    </location>
</feature>
<keyword evidence="3" id="KW-0393">Immunoglobulin domain</keyword>
<feature type="transmembrane region" description="Helical" evidence="4">
    <location>
        <begin position="537"/>
        <end position="555"/>
    </location>
</feature>
<reference evidence="9" key="1">
    <citation type="submission" date="2016-04" db="UniProtKB">
        <authorList>
            <consortium name="WormBaseParasite"/>
        </authorList>
    </citation>
    <scope>IDENTIFICATION</scope>
</reference>
<reference evidence="7 8" key="2">
    <citation type="submission" date="2018-11" db="EMBL/GenBank/DDBJ databases">
        <authorList>
            <consortium name="Pathogen Informatics"/>
        </authorList>
    </citation>
    <scope>NUCLEOTIDE SEQUENCE [LARGE SCALE GENOMIC DNA]</scope>
</reference>
<feature type="signal peptide" evidence="5">
    <location>
        <begin position="1"/>
        <end position="21"/>
    </location>
</feature>
<dbReference type="EMBL" id="UYSG01011083">
    <property type="protein sequence ID" value="VDL60789.1"/>
    <property type="molecule type" value="Genomic_DNA"/>
</dbReference>
<evidence type="ECO:0000313" key="7">
    <source>
        <dbReference type="EMBL" id="VDL60789.1"/>
    </source>
</evidence>
<name>A0A158QF76_HYMDI</name>
<evidence type="ECO:0000256" key="3">
    <source>
        <dbReference type="ARBA" id="ARBA00023319"/>
    </source>
</evidence>
<evidence type="ECO:0000256" key="4">
    <source>
        <dbReference type="SAM" id="Phobius"/>
    </source>
</evidence>
<dbReference type="InterPro" id="IPR051170">
    <property type="entry name" value="Neural/epithelial_adhesion"/>
</dbReference>
<evidence type="ECO:0000256" key="2">
    <source>
        <dbReference type="ARBA" id="ARBA00023157"/>
    </source>
</evidence>
<keyword evidence="1" id="KW-0677">Repeat</keyword>
<dbReference type="STRING" id="6216.A0A158QF76"/>
<dbReference type="Gene3D" id="2.60.40.10">
    <property type="entry name" value="Immunoglobulins"/>
    <property type="match status" value="3"/>
</dbReference>
<keyword evidence="4" id="KW-1133">Transmembrane helix</keyword>
<proteinExistence type="predicted"/>
<dbReference type="InterPro" id="IPR036179">
    <property type="entry name" value="Ig-like_dom_sf"/>
</dbReference>
<accession>A0A158QF76</accession>
<dbReference type="Pfam" id="PF07686">
    <property type="entry name" value="V-set"/>
    <property type="match status" value="1"/>
</dbReference>
<evidence type="ECO:0000313" key="9">
    <source>
        <dbReference type="WBParaSite" id="HDID_0000847301-mRNA-1"/>
    </source>
</evidence>
<dbReference type="InterPro" id="IPR003599">
    <property type="entry name" value="Ig_sub"/>
</dbReference>
<dbReference type="InterPro" id="IPR013106">
    <property type="entry name" value="Ig_V-set"/>
</dbReference>